<sequence length="385" mass="42918">MSQKKICVVITARPSYSRIKTALTAIKNHPKLELQLVIAGSALLGRYGNAVNFIENDGFIISEKVFMVLEGENPSSMAKTTGLGVMELANVFYNLKPDAVITIADRFETIATSIAASYQNIPLIHIQGGEVTGNIDEKVRHANTKLADLHFVASEEAKKRVLKMGENPKMVFNTGCPSIDLAKKIKLNPKLDFKPIEKYGGVGEQINWEKGYLVVMQHPVTTEYNSARKDVLQTLEAIHELDIPTFWFWPNVDAGSDGTSNGIRYFRETKKPQNIHFFKNMEPKDFLKLLINSKCLIGNSSVGVRECSYLGVPTVNIGSRQNKRQRGSNIIDVEYDKTEIINAIQNRLNAKDIVSESIYGDGNSGNKIADILATTDFTFHKTIEY</sequence>
<dbReference type="AlphaFoldDB" id="A0A2U2J7G8"/>
<comment type="caution">
    <text evidence="2">The sequence shown here is derived from an EMBL/GenBank/DDBJ whole genome shotgun (WGS) entry which is preliminary data.</text>
</comment>
<evidence type="ECO:0000259" key="1">
    <source>
        <dbReference type="Pfam" id="PF02350"/>
    </source>
</evidence>
<dbReference type="RefSeq" id="WP_109405649.1">
    <property type="nucleotide sequence ID" value="NZ_QFFG01000006.1"/>
</dbReference>
<keyword evidence="3" id="KW-1185">Reference proteome</keyword>
<dbReference type="Gene3D" id="3.40.50.2000">
    <property type="entry name" value="Glycogen Phosphorylase B"/>
    <property type="match status" value="2"/>
</dbReference>
<dbReference type="NCBIfam" id="TIGR03568">
    <property type="entry name" value="NeuC_NnaA"/>
    <property type="match status" value="1"/>
</dbReference>
<evidence type="ECO:0000313" key="2">
    <source>
        <dbReference type="EMBL" id="PWG04279.1"/>
    </source>
</evidence>
<dbReference type="Proteomes" id="UP000245670">
    <property type="component" value="Unassembled WGS sequence"/>
</dbReference>
<proteinExistence type="predicted"/>
<organism evidence="2 3">
    <name type="scientific">Polaribacter aquimarinus</name>
    <dbReference type="NCBI Taxonomy" id="2100726"/>
    <lineage>
        <taxon>Bacteria</taxon>
        <taxon>Pseudomonadati</taxon>
        <taxon>Bacteroidota</taxon>
        <taxon>Flavobacteriia</taxon>
        <taxon>Flavobacteriales</taxon>
        <taxon>Flavobacteriaceae</taxon>
    </lineage>
</organism>
<dbReference type="InterPro" id="IPR029767">
    <property type="entry name" value="WecB-like"/>
</dbReference>
<protein>
    <submittedName>
        <fullName evidence="2">UDP-N-acetylglucosamine 2-epimerase (Hydrolyzing)</fullName>
    </submittedName>
</protein>
<accession>A0A2U2J7G8</accession>
<reference evidence="2 3" key="1">
    <citation type="submission" date="2018-05" db="EMBL/GenBank/DDBJ databases">
        <title>Polaribacter aquimarinus sp. nov., isolated from sediment in a sediment of sea.</title>
        <authorList>
            <person name="Lu D."/>
        </authorList>
    </citation>
    <scope>NUCLEOTIDE SEQUENCE [LARGE SCALE GENOMIC DNA]</scope>
    <source>
        <strain evidence="2 3">ZY113</strain>
    </source>
</reference>
<dbReference type="EMBL" id="QFFG01000006">
    <property type="protein sequence ID" value="PWG04279.1"/>
    <property type="molecule type" value="Genomic_DNA"/>
</dbReference>
<dbReference type="OrthoDB" id="9803238at2"/>
<gene>
    <name evidence="2" type="primary">neuC</name>
    <name evidence="2" type="ORF">DIS07_12765</name>
</gene>
<dbReference type="PANTHER" id="PTHR43174">
    <property type="entry name" value="UDP-N-ACETYLGLUCOSAMINE 2-EPIMERASE"/>
    <property type="match status" value="1"/>
</dbReference>
<dbReference type="InterPro" id="IPR020004">
    <property type="entry name" value="UDP-GlcNAc_Epase"/>
</dbReference>
<evidence type="ECO:0000313" key="3">
    <source>
        <dbReference type="Proteomes" id="UP000245670"/>
    </source>
</evidence>
<dbReference type="GO" id="GO:0006047">
    <property type="term" value="P:UDP-N-acetylglucosamine metabolic process"/>
    <property type="evidence" value="ECO:0007669"/>
    <property type="project" value="InterPro"/>
</dbReference>
<dbReference type="PANTHER" id="PTHR43174:SF3">
    <property type="entry name" value="UDP-N-ACETYLGLUCOSAMINE 2-EPIMERASE"/>
    <property type="match status" value="1"/>
</dbReference>
<name>A0A2U2J7G8_9FLAO</name>
<feature type="domain" description="UDP-N-acetylglucosamine 2-epimerase" evidence="1">
    <location>
        <begin position="25"/>
        <end position="372"/>
    </location>
</feature>
<dbReference type="CDD" id="cd03786">
    <property type="entry name" value="GTB_UDP-GlcNAc_2-Epimerase"/>
    <property type="match status" value="1"/>
</dbReference>
<dbReference type="SUPFAM" id="SSF53756">
    <property type="entry name" value="UDP-Glycosyltransferase/glycogen phosphorylase"/>
    <property type="match status" value="1"/>
</dbReference>
<dbReference type="InterPro" id="IPR003331">
    <property type="entry name" value="UDP_GlcNAc_Epimerase_2_dom"/>
</dbReference>
<dbReference type="GO" id="GO:0004553">
    <property type="term" value="F:hydrolase activity, hydrolyzing O-glycosyl compounds"/>
    <property type="evidence" value="ECO:0007669"/>
    <property type="project" value="InterPro"/>
</dbReference>
<dbReference type="Pfam" id="PF02350">
    <property type="entry name" value="Epimerase_2"/>
    <property type="match status" value="1"/>
</dbReference>